<dbReference type="PANTHER" id="PTHR42898">
    <property type="entry name" value="TROPINONE REDUCTASE"/>
    <property type="match status" value="1"/>
</dbReference>
<organism evidence="3 4">
    <name type="scientific">Ananas comosus</name>
    <name type="common">Pineapple</name>
    <name type="synonym">Ananas ananas</name>
    <dbReference type="NCBI Taxonomy" id="4615"/>
    <lineage>
        <taxon>Eukaryota</taxon>
        <taxon>Viridiplantae</taxon>
        <taxon>Streptophyta</taxon>
        <taxon>Embryophyta</taxon>
        <taxon>Tracheophyta</taxon>
        <taxon>Spermatophyta</taxon>
        <taxon>Magnoliopsida</taxon>
        <taxon>Liliopsida</taxon>
        <taxon>Poales</taxon>
        <taxon>Bromeliaceae</taxon>
        <taxon>Bromelioideae</taxon>
        <taxon>Ananas</taxon>
    </lineage>
</organism>
<reference evidence="3 4" key="1">
    <citation type="journal article" date="2016" name="DNA Res.">
        <title>The draft genome of MD-2 pineapple using hybrid error correction of long reads.</title>
        <authorList>
            <person name="Redwan R.M."/>
            <person name="Saidin A."/>
            <person name="Kumar S.V."/>
        </authorList>
    </citation>
    <scope>NUCLEOTIDE SEQUENCE [LARGE SCALE GENOMIC DNA]</scope>
    <source>
        <strain evidence="4">cv. MD2</strain>
        <tissue evidence="3">Leaf</tissue>
    </source>
</reference>
<dbReference type="Proteomes" id="UP000092600">
    <property type="component" value="Unassembled WGS sequence"/>
</dbReference>
<gene>
    <name evidence="3" type="ORF">ACMD2_06787</name>
</gene>
<dbReference type="EMBL" id="LSRQ01001065">
    <property type="protein sequence ID" value="OAY79545.1"/>
    <property type="molecule type" value="Genomic_DNA"/>
</dbReference>
<proteinExistence type="predicted"/>
<comment type="caution">
    <text evidence="3">The sequence shown here is derived from an EMBL/GenBank/DDBJ whole genome shotgun (WGS) entry which is preliminary data.</text>
</comment>
<dbReference type="Gene3D" id="3.40.50.720">
    <property type="entry name" value="NAD(P)-binding Rossmann-like Domain"/>
    <property type="match status" value="6"/>
</dbReference>
<dbReference type="InterPro" id="IPR045000">
    <property type="entry name" value="TR"/>
</dbReference>
<dbReference type="PROSITE" id="PS00061">
    <property type="entry name" value="ADH_SHORT"/>
    <property type="match status" value="4"/>
</dbReference>
<dbReference type="FunFam" id="3.40.50.720:FF:000084">
    <property type="entry name" value="Short-chain dehydrogenase reductase"/>
    <property type="match status" value="5"/>
</dbReference>
<keyword evidence="1" id="KW-0521">NADP</keyword>
<name>A0A199VS75_ANACO</name>
<dbReference type="AlphaFoldDB" id="A0A199VS75"/>
<dbReference type="GO" id="GO:0016491">
    <property type="term" value="F:oxidoreductase activity"/>
    <property type="evidence" value="ECO:0007669"/>
    <property type="project" value="UniProtKB-KW"/>
</dbReference>
<dbReference type="InterPro" id="IPR002347">
    <property type="entry name" value="SDR_fam"/>
</dbReference>
<dbReference type="InterPro" id="IPR020904">
    <property type="entry name" value="Sc_DH/Rdtase_CS"/>
</dbReference>
<dbReference type="InterPro" id="IPR036291">
    <property type="entry name" value="NAD(P)-bd_dom_sf"/>
</dbReference>
<protein>
    <submittedName>
        <fullName evidence="3">Tropinone reductase</fullName>
    </submittedName>
</protein>
<evidence type="ECO:0000256" key="1">
    <source>
        <dbReference type="ARBA" id="ARBA00022857"/>
    </source>
</evidence>
<accession>A0A199VS75</accession>
<evidence type="ECO:0000313" key="4">
    <source>
        <dbReference type="Proteomes" id="UP000092600"/>
    </source>
</evidence>
<evidence type="ECO:0000256" key="2">
    <source>
        <dbReference type="ARBA" id="ARBA00023002"/>
    </source>
</evidence>
<dbReference type="SUPFAM" id="SSF51735">
    <property type="entry name" value="NAD(P)-binding Rossmann-fold domains"/>
    <property type="match status" value="6"/>
</dbReference>
<dbReference type="PANTHER" id="PTHR42898:SF79">
    <property type="entry name" value="NAD(P)-BINDING ROSSMANN-FOLD PROTEIN"/>
    <property type="match status" value="1"/>
</dbReference>
<dbReference type="PRINTS" id="PR00080">
    <property type="entry name" value="SDRFAMILY"/>
</dbReference>
<dbReference type="Pfam" id="PF00106">
    <property type="entry name" value="adh_short"/>
    <property type="match status" value="1"/>
</dbReference>
<dbReference type="PRINTS" id="PR00081">
    <property type="entry name" value="GDHRDH"/>
</dbReference>
<dbReference type="Pfam" id="PF13561">
    <property type="entry name" value="adh_short_C2"/>
    <property type="match status" value="5"/>
</dbReference>
<dbReference type="STRING" id="4615.A0A199VS75"/>
<evidence type="ECO:0000313" key="3">
    <source>
        <dbReference type="EMBL" id="OAY79545.1"/>
    </source>
</evidence>
<keyword evidence="2" id="KW-0560">Oxidoreductase</keyword>
<sequence>MEEIESKKGKERWSLHGMTALVTGGTRGIGRAVVEELLSFGAAVHTCTLDEAELRSCVERWKGMGYLRVTGSVYDVSSREQREQLMKEVASLFSGKLNILVNNAGTVIVKPTIEYSEEDTAHIWATNFESGYHLSQLSHPLLKESGRGSIVFTSSVAGIVAVPYGTPYAATKGILIAKPTTEYTEEDTAHIWATNFESGYHLSQLSHPLLKESGCGSIVFTSSVAGIVALPYGTPYAATKGAINQLAKNLACEWAKDNIRANCVAPWFTKTPLVSPIRSCTPLGRVAEPEEVSSAVAFLCLPAASYITGQTITVDGGTTINGHAVVEELLSFGAAVHMCTLDEAELRSCVECWKGMGYPRVTGSVCDVSSREQHEQLMKEVNNVGTNIVKPTTEYAQEDTAHIWTTNFESGYHLSQLSHPLLKESGHGSIVFTSSIAGIAALPYGTPYAATKGAINQLTKNLACEWAKDHIRANCVAPSFTRTPLAAPYLDEQTLAKVRSRTPLGRIAEPEEVSSAVAFLCLPAASYITGQTITVDGGTTINGYAVVEELLSFGAAVHTCARNETELQSCVERWRGMGYPRVTGSVCDVSSRKQREQLMSEVASLYAGKLNILINNAGTDITKPTTEYTKEDAAHIWATNFESAFHLSQLSHPLLKESGRGSIVFVSFVAGVVAIPYGTPYAGTKGAMNQLAKNLACEWAVDHIRANSVAPWFTRTPLADPSLDEQTLAKIRSRTPLGRIAEPEEVSSAVAFLCLPAASYITGQTITVDGGMTINGYAVVEELLSFGAAVHTCARNEAELRSCLERWRGMGYPLVTGSVCDVSSREQREQLMNEVASLYAGKLNILVNNAGTNIPKPTTECSEEVAAHIWATNFESAYHLSQLSHSLLKESGCGSIVFVSSVAGVVAIPYGTPYAGTKGAMNQLTKNLACEWAKDHIRANCVAPWFTRTPLFLDKQTLAKIRSRTPLGRIAEAEEVSSAVAFLCLPAASYITGQTVTVDGGVTINGYAIMEELLSFGAAVHTCARNEAELRSCLERWRGMGYPRVTGSVCDVSSREQREHLMNEVASLYAGKLNILVNNAGTNIPKPTTEYSEEDVAHIWATNFESAFHLSQLSYPLLKESGRGSIVFVSSVAGVVATPYGTPYSGTKGAMIQLTKNLACEWAKDHIRANCVAPWFTRTPLADPLFDEQTLAKIRSRTPLGRIAEAEEVSSAVAFLCLPAASYITGQTITVDGGVTINGFFFN</sequence>